<dbReference type="EMBL" id="NEDP02001046">
    <property type="protein sequence ID" value="OWF54400.1"/>
    <property type="molecule type" value="Genomic_DNA"/>
</dbReference>
<dbReference type="Proteomes" id="UP000242188">
    <property type="component" value="Unassembled WGS sequence"/>
</dbReference>
<feature type="compositionally biased region" description="Basic and acidic residues" evidence="1">
    <location>
        <begin position="214"/>
        <end position="245"/>
    </location>
</feature>
<keyword evidence="3" id="KW-1185">Reference proteome</keyword>
<dbReference type="PROSITE" id="PS51663">
    <property type="entry name" value="STATHMIN_3"/>
    <property type="match status" value="1"/>
</dbReference>
<comment type="caution">
    <text evidence="2">The sequence shown here is derived from an EMBL/GenBank/DDBJ whole genome shotgun (WGS) entry which is preliminary data.</text>
</comment>
<dbReference type="InterPro" id="IPR000956">
    <property type="entry name" value="Stathmin_fam"/>
</dbReference>
<name>A0A210R067_MIZYE</name>
<dbReference type="AlphaFoldDB" id="A0A210R067"/>
<evidence type="ECO:0000313" key="2">
    <source>
        <dbReference type="EMBL" id="OWF54400.1"/>
    </source>
</evidence>
<feature type="compositionally biased region" description="Polar residues" evidence="1">
    <location>
        <begin position="86"/>
        <end position="96"/>
    </location>
</feature>
<feature type="compositionally biased region" description="Basic and acidic residues" evidence="1">
    <location>
        <begin position="292"/>
        <end position="301"/>
    </location>
</feature>
<dbReference type="GO" id="GO:0031110">
    <property type="term" value="P:regulation of microtubule polymerization or depolymerization"/>
    <property type="evidence" value="ECO:0007669"/>
    <property type="project" value="InterPro"/>
</dbReference>
<accession>A0A210R067</accession>
<evidence type="ECO:0000313" key="3">
    <source>
        <dbReference type="Proteomes" id="UP000242188"/>
    </source>
</evidence>
<proteinExistence type="predicted"/>
<evidence type="ECO:0000256" key="1">
    <source>
        <dbReference type="SAM" id="MobiDB-lite"/>
    </source>
</evidence>
<feature type="region of interest" description="Disordered" evidence="1">
    <location>
        <begin position="1"/>
        <end position="104"/>
    </location>
</feature>
<dbReference type="SUPFAM" id="SSF101494">
    <property type="entry name" value="Stathmin"/>
    <property type="match status" value="1"/>
</dbReference>
<feature type="region of interest" description="Disordered" evidence="1">
    <location>
        <begin position="292"/>
        <end position="328"/>
    </location>
</feature>
<organism evidence="2 3">
    <name type="scientific">Mizuhopecten yessoensis</name>
    <name type="common">Japanese scallop</name>
    <name type="synonym">Patinopecten yessoensis</name>
    <dbReference type="NCBI Taxonomy" id="6573"/>
    <lineage>
        <taxon>Eukaryota</taxon>
        <taxon>Metazoa</taxon>
        <taxon>Spiralia</taxon>
        <taxon>Lophotrochozoa</taxon>
        <taxon>Mollusca</taxon>
        <taxon>Bivalvia</taxon>
        <taxon>Autobranchia</taxon>
        <taxon>Pteriomorphia</taxon>
        <taxon>Pectinida</taxon>
        <taxon>Pectinoidea</taxon>
        <taxon>Pectinidae</taxon>
        <taxon>Mizuhopecten</taxon>
    </lineage>
</organism>
<dbReference type="OrthoDB" id="10057469at2759"/>
<reference evidence="2 3" key="1">
    <citation type="journal article" date="2017" name="Nat. Ecol. Evol.">
        <title>Scallop genome provides insights into evolution of bilaterian karyotype and development.</title>
        <authorList>
            <person name="Wang S."/>
            <person name="Zhang J."/>
            <person name="Jiao W."/>
            <person name="Li J."/>
            <person name="Xun X."/>
            <person name="Sun Y."/>
            <person name="Guo X."/>
            <person name="Huan P."/>
            <person name="Dong B."/>
            <person name="Zhang L."/>
            <person name="Hu X."/>
            <person name="Sun X."/>
            <person name="Wang J."/>
            <person name="Zhao C."/>
            <person name="Wang Y."/>
            <person name="Wang D."/>
            <person name="Huang X."/>
            <person name="Wang R."/>
            <person name="Lv J."/>
            <person name="Li Y."/>
            <person name="Zhang Z."/>
            <person name="Liu B."/>
            <person name="Lu W."/>
            <person name="Hui Y."/>
            <person name="Liang J."/>
            <person name="Zhou Z."/>
            <person name="Hou R."/>
            <person name="Li X."/>
            <person name="Liu Y."/>
            <person name="Li H."/>
            <person name="Ning X."/>
            <person name="Lin Y."/>
            <person name="Zhao L."/>
            <person name="Xing Q."/>
            <person name="Dou J."/>
            <person name="Li Y."/>
            <person name="Mao J."/>
            <person name="Guo H."/>
            <person name="Dou H."/>
            <person name="Li T."/>
            <person name="Mu C."/>
            <person name="Jiang W."/>
            <person name="Fu Q."/>
            <person name="Fu X."/>
            <person name="Miao Y."/>
            <person name="Liu J."/>
            <person name="Yu Q."/>
            <person name="Li R."/>
            <person name="Liao H."/>
            <person name="Li X."/>
            <person name="Kong Y."/>
            <person name="Jiang Z."/>
            <person name="Chourrout D."/>
            <person name="Li R."/>
            <person name="Bao Z."/>
        </authorList>
    </citation>
    <scope>NUCLEOTIDE SEQUENCE [LARGE SCALE GENOMIC DNA]</scope>
    <source>
        <strain evidence="2 3">PY_sf001</strain>
    </source>
</reference>
<feature type="compositionally biased region" description="Basic residues" evidence="1">
    <location>
        <begin position="47"/>
        <end position="62"/>
    </location>
</feature>
<gene>
    <name evidence="2" type="ORF">KP79_PYT08616</name>
</gene>
<protein>
    <submittedName>
        <fullName evidence="2">Stathmin-3</fullName>
    </submittedName>
</protein>
<sequence>MGCKQGKQVQVQPVGAAEVRHDNINIRKTKSDVSEYDIDENTGLKVSKNKNKNKRTKSSKSTRSKDSLGSCLSLDERSSIPDSERGNSASSKNSADSGFGAEYRHVITEESDTNRVREVESNFVPNEALDLGITGVACPTRLSAKDKDRMEESMVLQSLREEGLIARPHAKSSGGTSFEIVAAEDSLLGEGFGMPRPPPRLAKLERRRKKKKQLTAEEIREKLEKAERRKKRKEQERLEKIQKLEKSKDSVNHALEKFMVSQEKKDKEVHEKIDNVADKRERRLQEIKEKMAKREAHAEMVRKRKEQAVLQGNTNPMTSEYPEDEQAQ</sequence>
<feature type="compositionally biased region" description="Low complexity" evidence="1">
    <location>
        <begin position="1"/>
        <end position="15"/>
    </location>
</feature>
<feature type="region of interest" description="Disordered" evidence="1">
    <location>
        <begin position="189"/>
        <end position="245"/>
    </location>
</feature>
<dbReference type="Pfam" id="PF00836">
    <property type="entry name" value="Stathmin"/>
    <property type="match status" value="1"/>
</dbReference>
<dbReference type="Gene3D" id="6.10.280.30">
    <property type="match status" value="1"/>
</dbReference>
<feature type="compositionally biased region" description="Basic and acidic residues" evidence="1">
    <location>
        <begin position="18"/>
        <end position="33"/>
    </location>
</feature>
<feature type="compositionally biased region" description="Basic and acidic residues" evidence="1">
    <location>
        <begin position="74"/>
        <end position="85"/>
    </location>
</feature>
<dbReference type="InterPro" id="IPR036002">
    <property type="entry name" value="Stathmin_sf"/>
</dbReference>